<comment type="subcellular location">
    <subcellularLocation>
        <location evidence="1">Membrane</location>
        <topology evidence="1">Multi-pass membrane protein</topology>
    </subcellularLocation>
</comment>
<dbReference type="InterPro" id="IPR036837">
    <property type="entry name" value="Cation_efflux_CTD_sf"/>
</dbReference>
<evidence type="ECO:0000256" key="1">
    <source>
        <dbReference type="ARBA" id="ARBA00004141"/>
    </source>
</evidence>
<dbReference type="InterPro" id="IPR058533">
    <property type="entry name" value="Cation_efflux_TM"/>
</dbReference>
<evidence type="ECO:0000256" key="8">
    <source>
        <dbReference type="ARBA" id="ARBA00023136"/>
    </source>
</evidence>
<comment type="similarity">
    <text evidence="2">Belongs to the cation diffusion facilitator (CDF) transporter (TC 2.A.4) family. SLC30A subfamily.</text>
</comment>
<keyword evidence="8 9" id="KW-0472">Membrane</keyword>
<feature type="transmembrane region" description="Helical" evidence="9">
    <location>
        <begin position="35"/>
        <end position="56"/>
    </location>
</feature>
<evidence type="ECO:0000259" key="10">
    <source>
        <dbReference type="Pfam" id="PF01545"/>
    </source>
</evidence>
<keyword evidence="5" id="KW-0864">Zinc transport</keyword>
<evidence type="ECO:0000256" key="7">
    <source>
        <dbReference type="ARBA" id="ARBA00023065"/>
    </source>
</evidence>
<evidence type="ECO:0000256" key="2">
    <source>
        <dbReference type="ARBA" id="ARBA00008873"/>
    </source>
</evidence>
<dbReference type="PANTHER" id="PTHR11562:SF17">
    <property type="entry name" value="RE54080P-RELATED"/>
    <property type="match status" value="1"/>
</dbReference>
<evidence type="ECO:0000259" key="11">
    <source>
        <dbReference type="Pfam" id="PF16916"/>
    </source>
</evidence>
<dbReference type="RefSeq" id="WP_231044543.1">
    <property type="nucleotide sequence ID" value="NZ_CP106881.1"/>
</dbReference>
<evidence type="ECO:0000256" key="9">
    <source>
        <dbReference type="SAM" id="Phobius"/>
    </source>
</evidence>
<dbReference type="SUPFAM" id="SSF161111">
    <property type="entry name" value="Cation efflux protein transmembrane domain-like"/>
    <property type="match status" value="1"/>
</dbReference>
<dbReference type="Pfam" id="PF01545">
    <property type="entry name" value="Cation_efflux"/>
    <property type="match status" value="1"/>
</dbReference>
<evidence type="ECO:0000256" key="6">
    <source>
        <dbReference type="ARBA" id="ARBA00022989"/>
    </source>
</evidence>
<dbReference type="SUPFAM" id="SSF160240">
    <property type="entry name" value="Cation efflux protein cytoplasmic domain-like"/>
    <property type="match status" value="1"/>
</dbReference>
<dbReference type="NCBIfam" id="TIGR01297">
    <property type="entry name" value="CDF"/>
    <property type="match status" value="1"/>
</dbReference>
<feature type="transmembrane region" description="Helical" evidence="9">
    <location>
        <begin position="107"/>
        <end position="131"/>
    </location>
</feature>
<keyword evidence="7" id="KW-0406">Ion transport</keyword>
<keyword evidence="6 9" id="KW-1133">Transmembrane helix</keyword>
<feature type="transmembrane region" description="Helical" evidence="9">
    <location>
        <begin position="143"/>
        <end position="169"/>
    </location>
</feature>
<dbReference type="EMBL" id="CP106881">
    <property type="protein sequence ID" value="UYG51215.1"/>
    <property type="molecule type" value="Genomic_DNA"/>
</dbReference>
<feature type="domain" description="Cation efflux protein cytoplasmic" evidence="11">
    <location>
        <begin position="204"/>
        <end position="278"/>
    </location>
</feature>
<feature type="transmembrane region" description="Helical" evidence="9">
    <location>
        <begin position="76"/>
        <end position="95"/>
    </location>
</feature>
<gene>
    <name evidence="12" type="ORF">M9799_14245</name>
</gene>
<dbReference type="Proteomes" id="UP001162800">
    <property type="component" value="Chromosome"/>
</dbReference>
<keyword evidence="4 9" id="KW-0812">Transmembrane</keyword>
<dbReference type="InterPro" id="IPR027470">
    <property type="entry name" value="Cation_efflux_CTD"/>
</dbReference>
<sequence length="288" mass="30390">MTASNARRIQWVFIMTLAYAAVQVVGGWLSGSLALIADAGHMLSDAAALLLALVAYRIAARAPDKQRTYGFHRVRVLAALANGASLLLLVAWIAWEAVQRFREPTEVLAGPMLGVAVVGLIINLAGAWVLMRGHQGDGNLRGALLHVVGDLLGSIGAIAAAIGILYTGWTVLDPILSVLVSVLVVRSAWSLVSDSLLILLQAVPRGLDVEGVQADIAGLPEIAEVGHFHAWTLTDDRVVATVHVTPAPGTDPLALPARVARQLREKHAIAHATVQVDPPGELQGPHAR</sequence>
<keyword evidence="13" id="KW-1185">Reference proteome</keyword>
<evidence type="ECO:0000256" key="5">
    <source>
        <dbReference type="ARBA" id="ARBA00022906"/>
    </source>
</evidence>
<name>A0ABY6G867_9BURK</name>
<keyword evidence="3" id="KW-0813">Transport</keyword>
<dbReference type="InterPro" id="IPR050681">
    <property type="entry name" value="CDF/SLC30A"/>
</dbReference>
<accession>A0ABY6G867</accession>
<keyword evidence="5" id="KW-0862">Zinc</keyword>
<dbReference type="Pfam" id="PF16916">
    <property type="entry name" value="ZT_dimer"/>
    <property type="match status" value="1"/>
</dbReference>
<feature type="domain" description="Cation efflux protein transmembrane" evidence="10">
    <location>
        <begin position="12"/>
        <end position="200"/>
    </location>
</feature>
<proteinExistence type="inferred from homology"/>
<protein>
    <submittedName>
        <fullName evidence="12">Cation diffusion facilitator family transporter</fullName>
    </submittedName>
</protein>
<dbReference type="InterPro" id="IPR002524">
    <property type="entry name" value="Cation_efflux"/>
</dbReference>
<evidence type="ECO:0000256" key="3">
    <source>
        <dbReference type="ARBA" id="ARBA00022448"/>
    </source>
</evidence>
<evidence type="ECO:0000313" key="13">
    <source>
        <dbReference type="Proteomes" id="UP001162800"/>
    </source>
</evidence>
<evidence type="ECO:0000313" key="12">
    <source>
        <dbReference type="EMBL" id="UYG51215.1"/>
    </source>
</evidence>
<reference evidence="12" key="1">
    <citation type="submission" date="2022-09" db="EMBL/GenBank/DDBJ databases">
        <title>The complete genome of Acidovorax sp. 5MLIR.</title>
        <authorList>
            <person name="Liu L."/>
            <person name="Yue J."/>
            <person name="Yang F."/>
            <person name="Yuan J."/>
            <person name="Li L."/>
        </authorList>
    </citation>
    <scope>NUCLEOTIDE SEQUENCE</scope>
    <source>
        <strain evidence="12">5MLIR</strain>
    </source>
</reference>
<feature type="transmembrane region" description="Helical" evidence="9">
    <location>
        <begin position="12"/>
        <end position="29"/>
    </location>
</feature>
<organism evidence="12 13">
    <name type="scientific">Comamonas endophytica</name>
    <dbReference type="NCBI Taxonomy" id="2949090"/>
    <lineage>
        <taxon>Bacteria</taxon>
        <taxon>Pseudomonadati</taxon>
        <taxon>Pseudomonadota</taxon>
        <taxon>Betaproteobacteria</taxon>
        <taxon>Burkholderiales</taxon>
        <taxon>Comamonadaceae</taxon>
        <taxon>Comamonas</taxon>
    </lineage>
</organism>
<dbReference type="InterPro" id="IPR027469">
    <property type="entry name" value="Cation_efflux_TMD_sf"/>
</dbReference>
<dbReference type="Gene3D" id="1.20.1510.10">
    <property type="entry name" value="Cation efflux protein transmembrane domain"/>
    <property type="match status" value="1"/>
</dbReference>
<dbReference type="PANTHER" id="PTHR11562">
    <property type="entry name" value="CATION EFFLUX PROTEIN/ ZINC TRANSPORTER"/>
    <property type="match status" value="1"/>
</dbReference>
<evidence type="ECO:0000256" key="4">
    <source>
        <dbReference type="ARBA" id="ARBA00022692"/>
    </source>
</evidence>